<feature type="compositionally biased region" description="Low complexity" evidence="1">
    <location>
        <begin position="18"/>
        <end position="36"/>
    </location>
</feature>
<evidence type="ECO:0000313" key="3">
    <source>
        <dbReference type="Proteomes" id="UP000324222"/>
    </source>
</evidence>
<feature type="region of interest" description="Disordered" evidence="1">
    <location>
        <begin position="1"/>
        <end position="36"/>
    </location>
</feature>
<keyword evidence="3" id="KW-1185">Reference proteome</keyword>
<protein>
    <submittedName>
        <fullName evidence="2">Uncharacterized protein</fullName>
    </submittedName>
</protein>
<reference evidence="2 3" key="1">
    <citation type="submission" date="2019-05" db="EMBL/GenBank/DDBJ databases">
        <title>Another draft genome of Portunus trituberculatus and its Hox gene families provides insights of decapod evolution.</title>
        <authorList>
            <person name="Jeong J.-H."/>
            <person name="Song I."/>
            <person name="Kim S."/>
            <person name="Choi T."/>
            <person name="Kim D."/>
            <person name="Ryu S."/>
            <person name="Kim W."/>
        </authorList>
    </citation>
    <scope>NUCLEOTIDE SEQUENCE [LARGE SCALE GENOMIC DNA]</scope>
    <source>
        <tissue evidence="2">Muscle</tissue>
    </source>
</reference>
<dbReference type="AlphaFoldDB" id="A0A5B7F2G9"/>
<feature type="compositionally biased region" description="Basic and acidic residues" evidence="1">
    <location>
        <begin position="1"/>
        <end position="16"/>
    </location>
</feature>
<comment type="caution">
    <text evidence="2">The sequence shown here is derived from an EMBL/GenBank/DDBJ whole genome shotgun (WGS) entry which is preliminary data.</text>
</comment>
<gene>
    <name evidence="2" type="ORF">E2C01_034298</name>
</gene>
<dbReference type="Proteomes" id="UP000324222">
    <property type="component" value="Unassembled WGS sequence"/>
</dbReference>
<proteinExistence type="predicted"/>
<organism evidence="2 3">
    <name type="scientific">Portunus trituberculatus</name>
    <name type="common">Swimming crab</name>
    <name type="synonym">Neptunus trituberculatus</name>
    <dbReference type="NCBI Taxonomy" id="210409"/>
    <lineage>
        <taxon>Eukaryota</taxon>
        <taxon>Metazoa</taxon>
        <taxon>Ecdysozoa</taxon>
        <taxon>Arthropoda</taxon>
        <taxon>Crustacea</taxon>
        <taxon>Multicrustacea</taxon>
        <taxon>Malacostraca</taxon>
        <taxon>Eumalacostraca</taxon>
        <taxon>Eucarida</taxon>
        <taxon>Decapoda</taxon>
        <taxon>Pleocyemata</taxon>
        <taxon>Brachyura</taxon>
        <taxon>Eubrachyura</taxon>
        <taxon>Portunoidea</taxon>
        <taxon>Portunidae</taxon>
        <taxon>Portuninae</taxon>
        <taxon>Portunus</taxon>
    </lineage>
</organism>
<accession>A0A5B7F2G9</accession>
<dbReference type="EMBL" id="VSRR010004796">
    <property type="protein sequence ID" value="MPC40732.1"/>
    <property type="molecule type" value="Genomic_DNA"/>
</dbReference>
<sequence length="72" mass="7955">MNEKPNTGNEERKEETASLLPTTHSPTSPSRSSQHRSTTLFITLILPYREEGYTSGWYSGKIVVVETAALSA</sequence>
<name>A0A5B7F2G9_PORTR</name>
<evidence type="ECO:0000256" key="1">
    <source>
        <dbReference type="SAM" id="MobiDB-lite"/>
    </source>
</evidence>
<evidence type="ECO:0000313" key="2">
    <source>
        <dbReference type="EMBL" id="MPC40732.1"/>
    </source>
</evidence>